<proteinExistence type="predicted"/>
<dbReference type="EMBL" id="AEWJ01000051">
    <property type="protein sequence ID" value="EGD57967.1"/>
    <property type="molecule type" value="Genomic_DNA"/>
</dbReference>
<dbReference type="InterPro" id="IPR018456">
    <property type="entry name" value="PTR2_symporter_CS"/>
</dbReference>
<dbReference type="InterPro" id="IPR005279">
    <property type="entry name" value="Dipep/tripep_permease"/>
</dbReference>
<feature type="transmembrane region" description="Helical" evidence="8">
    <location>
        <begin position="415"/>
        <end position="433"/>
    </location>
</feature>
<sequence length="447" mass="48271">MRPREFFGHPAGLSVLFAVELWERFSFYGMRALLIIYLTTVALAQRPQDMLGFGLTAQVLGFDAAHATSAQWQALASHLYGLYSGFVYFTPLIGGWLADRWFGKKKVIVAGGLLIAAGHIILTSHRYFLLALLLVIVGTGGVKGNIGAQVGDLYAPEDKRRERGFSLFYVGINIGATAAPLLCAWLADRWGWAPAFEATSVGMVLGLGIYMAGARWLPDRPQRSQSIATARPETAVGNGGHSTGGHWGVLAILTVASVFLWISYEQQANSLMRWIVAAPDDIMMSWVQAIPPAVVLLGTPILTRWWSAQAKLGREPDPVRKLLIGATIVLLAQLLLPVLALVSGSSGPSIAPLLIYFFLWELGDLFFSPAAMGLYSRLAPEGHDAVTMAIWYLTVFAGNIASGWIGGLWGTLSPLAYWVLIAALTGVCVTIILTGRTTMRRTIGAAA</sequence>
<keyword evidence="2" id="KW-0813">Transport</keyword>
<dbReference type="GO" id="GO:0006857">
    <property type="term" value="P:oligopeptide transport"/>
    <property type="evidence" value="ECO:0007669"/>
    <property type="project" value="InterPro"/>
</dbReference>
<dbReference type="InterPro" id="IPR036259">
    <property type="entry name" value="MFS_trans_sf"/>
</dbReference>
<evidence type="ECO:0000256" key="7">
    <source>
        <dbReference type="ARBA" id="ARBA00023136"/>
    </source>
</evidence>
<dbReference type="PANTHER" id="PTHR23517">
    <property type="entry name" value="RESISTANCE PROTEIN MDTM, PUTATIVE-RELATED-RELATED"/>
    <property type="match status" value="1"/>
</dbReference>
<evidence type="ECO:0000256" key="8">
    <source>
        <dbReference type="SAM" id="Phobius"/>
    </source>
</evidence>
<comment type="caution">
    <text evidence="9">The sequence shown here is derived from an EMBL/GenBank/DDBJ whole genome shotgun (WGS) entry which is preliminary data.</text>
</comment>
<evidence type="ECO:0000256" key="2">
    <source>
        <dbReference type="ARBA" id="ARBA00022448"/>
    </source>
</evidence>
<dbReference type="GO" id="GO:1904680">
    <property type="term" value="F:peptide transmembrane transporter activity"/>
    <property type="evidence" value="ECO:0007669"/>
    <property type="project" value="InterPro"/>
</dbReference>
<feature type="transmembrane region" description="Helical" evidence="8">
    <location>
        <begin position="105"/>
        <end position="122"/>
    </location>
</feature>
<evidence type="ECO:0000256" key="4">
    <source>
        <dbReference type="ARBA" id="ARBA00022692"/>
    </source>
</evidence>
<dbReference type="STRING" id="983920.Y88_3297"/>
<dbReference type="OrthoDB" id="9772725at2"/>
<dbReference type="GO" id="GO:0005886">
    <property type="term" value="C:plasma membrane"/>
    <property type="evidence" value="ECO:0007669"/>
    <property type="project" value="UniProtKB-SubCell"/>
</dbReference>
<dbReference type="Proteomes" id="UP000004728">
    <property type="component" value="Unassembled WGS sequence"/>
</dbReference>
<organism evidence="9 10">
    <name type="scientific">Novosphingobium nitrogenifigens DSM 19370</name>
    <dbReference type="NCBI Taxonomy" id="983920"/>
    <lineage>
        <taxon>Bacteria</taxon>
        <taxon>Pseudomonadati</taxon>
        <taxon>Pseudomonadota</taxon>
        <taxon>Alphaproteobacteria</taxon>
        <taxon>Sphingomonadales</taxon>
        <taxon>Sphingomonadaceae</taxon>
        <taxon>Novosphingobium</taxon>
    </lineage>
</organism>
<feature type="transmembrane region" description="Helical" evidence="8">
    <location>
        <begin position="354"/>
        <end position="376"/>
    </location>
</feature>
<dbReference type="eggNOG" id="COG3104">
    <property type="taxonomic scope" value="Bacteria"/>
</dbReference>
<dbReference type="PANTHER" id="PTHR23517:SF15">
    <property type="entry name" value="PROTON-DEPENDENT OLIGOPEPTIDE FAMILY TRANSPORT PROTEIN"/>
    <property type="match status" value="1"/>
</dbReference>
<feature type="transmembrane region" description="Helical" evidence="8">
    <location>
        <begin position="388"/>
        <end position="409"/>
    </location>
</feature>
<feature type="transmembrane region" description="Helical" evidence="8">
    <location>
        <begin position="128"/>
        <end position="146"/>
    </location>
</feature>
<dbReference type="InterPro" id="IPR050171">
    <property type="entry name" value="MFS_Transporters"/>
</dbReference>
<dbReference type="InParanoid" id="F1ZBV7"/>
<dbReference type="AlphaFoldDB" id="F1ZBV7"/>
<dbReference type="NCBIfam" id="TIGR00924">
    <property type="entry name" value="yjdL_sub1_fam"/>
    <property type="match status" value="1"/>
</dbReference>
<dbReference type="Gene3D" id="1.20.1250.20">
    <property type="entry name" value="MFS general substrate transporter like domains"/>
    <property type="match status" value="2"/>
</dbReference>
<feature type="transmembrane region" description="Helical" evidence="8">
    <location>
        <begin position="247"/>
        <end position="264"/>
    </location>
</feature>
<dbReference type="CDD" id="cd17346">
    <property type="entry name" value="MFS_DtpA_like"/>
    <property type="match status" value="1"/>
</dbReference>
<keyword evidence="4 8" id="KW-0812">Transmembrane</keyword>
<evidence type="ECO:0000256" key="3">
    <source>
        <dbReference type="ARBA" id="ARBA00022475"/>
    </source>
</evidence>
<dbReference type="Pfam" id="PF00854">
    <property type="entry name" value="PTR2"/>
    <property type="match status" value="2"/>
</dbReference>
<evidence type="ECO:0000256" key="1">
    <source>
        <dbReference type="ARBA" id="ARBA00004651"/>
    </source>
</evidence>
<feature type="transmembrane region" description="Helical" evidence="8">
    <location>
        <begin position="322"/>
        <end position="342"/>
    </location>
</feature>
<keyword evidence="5" id="KW-0653">Protein transport</keyword>
<keyword evidence="5" id="KW-0571">Peptide transport</keyword>
<keyword evidence="10" id="KW-1185">Reference proteome</keyword>
<reference evidence="9 10" key="1">
    <citation type="journal article" date="2012" name="J. Bacteriol.">
        <title>Draft Genome Sequence of Novosphingobium nitrogenifigens Y88T.</title>
        <authorList>
            <person name="Strabala T.J."/>
            <person name="Macdonald L."/>
            <person name="Liu V."/>
            <person name="Smit A.M."/>
        </authorList>
    </citation>
    <scope>NUCLEOTIDE SEQUENCE [LARGE SCALE GENOMIC DNA]</scope>
    <source>
        <strain evidence="9 10">DSM 19370</strain>
    </source>
</reference>
<gene>
    <name evidence="9" type="ORF">Y88_3297</name>
</gene>
<name>F1ZBV7_9SPHN</name>
<dbReference type="InterPro" id="IPR000109">
    <property type="entry name" value="POT_fam"/>
</dbReference>
<evidence type="ECO:0000313" key="9">
    <source>
        <dbReference type="EMBL" id="EGD57967.1"/>
    </source>
</evidence>
<keyword evidence="6 8" id="KW-1133">Transmembrane helix</keyword>
<evidence type="ECO:0000256" key="5">
    <source>
        <dbReference type="ARBA" id="ARBA00022856"/>
    </source>
</evidence>
<dbReference type="RefSeq" id="WP_008070566.1">
    <property type="nucleotide sequence ID" value="NZ_AQWK01000007.1"/>
</dbReference>
<accession>F1ZBV7</accession>
<evidence type="ECO:0000313" key="10">
    <source>
        <dbReference type="Proteomes" id="UP000004728"/>
    </source>
</evidence>
<dbReference type="SUPFAM" id="SSF103473">
    <property type="entry name" value="MFS general substrate transporter"/>
    <property type="match status" value="1"/>
</dbReference>
<dbReference type="HOGENOM" id="CLU_004790_0_1_5"/>
<keyword evidence="3" id="KW-1003">Cell membrane</keyword>
<evidence type="ECO:0000256" key="6">
    <source>
        <dbReference type="ARBA" id="ARBA00022989"/>
    </source>
</evidence>
<feature type="transmembrane region" description="Helical" evidence="8">
    <location>
        <begin position="167"/>
        <end position="187"/>
    </location>
</feature>
<keyword evidence="7 8" id="KW-0472">Membrane</keyword>
<feature type="transmembrane region" description="Helical" evidence="8">
    <location>
        <begin position="199"/>
        <end position="217"/>
    </location>
</feature>
<feature type="transmembrane region" description="Helical" evidence="8">
    <location>
        <begin position="80"/>
        <end position="98"/>
    </location>
</feature>
<feature type="transmembrane region" description="Helical" evidence="8">
    <location>
        <begin position="25"/>
        <end position="44"/>
    </location>
</feature>
<dbReference type="PROSITE" id="PS01022">
    <property type="entry name" value="PTR2_1"/>
    <property type="match status" value="1"/>
</dbReference>
<comment type="subcellular location">
    <subcellularLocation>
        <location evidence="1">Cell membrane</location>
        <topology evidence="1">Multi-pass membrane protein</topology>
    </subcellularLocation>
</comment>
<protein>
    <submittedName>
        <fullName evidence="9">Putative permease</fullName>
    </submittedName>
</protein>